<dbReference type="GO" id="GO:0008168">
    <property type="term" value="F:methyltransferase activity"/>
    <property type="evidence" value="ECO:0007669"/>
    <property type="project" value="UniProtKB-KW"/>
</dbReference>
<dbReference type="Pfam" id="PF05050">
    <property type="entry name" value="Methyltransf_21"/>
    <property type="match status" value="1"/>
</dbReference>
<dbReference type="SUPFAM" id="SSF53335">
    <property type="entry name" value="S-adenosyl-L-methionine-dependent methyltransferases"/>
    <property type="match status" value="1"/>
</dbReference>
<dbReference type="GO" id="GO:0032259">
    <property type="term" value="P:methylation"/>
    <property type="evidence" value="ECO:0007669"/>
    <property type="project" value="UniProtKB-KW"/>
</dbReference>
<dbReference type="InterPro" id="IPR006342">
    <property type="entry name" value="FkbM_mtfrase"/>
</dbReference>
<dbReference type="PANTHER" id="PTHR34203:SF15">
    <property type="entry name" value="SLL1173 PROTEIN"/>
    <property type="match status" value="1"/>
</dbReference>
<dbReference type="Gene3D" id="3.40.50.150">
    <property type="entry name" value="Vaccinia Virus protein VP39"/>
    <property type="match status" value="1"/>
</dbReference>
<dbReference type="NCBIfam" id="TIGR01444">
    <property type="entry name" value="fkbM_fam"/>
    <property type="match status" value="1"/>
</dbReference>
<dbReference type="PANTHER" id="PTHR34203">
    <property type="entry name" value="METHYLTRANSFERASE, FKBM FAMILY PROTEIN"/>
    <property type="match status" value="1"/>
</dbReference>
<evidence type="ECO:0000313" key="2">
    <source>
        <dbReference type="EMBL" id="KKP31912.1"/>
    </source>
</evidence>
<sequence>MIERFTYWIKFFILYRNWYEILYSRIKNINIQRVIFNNGLIIKSSTKSPLSVIVDEIFLLERYIYKDKVDIQKNDIVVDIGAHVGVFSLFALKKGAFKVYAYEPTLSNIKYIKENCNKYKNIEIRNYALSDSNKPRNLHLNISDGGNTIFETKSKNIKKVNSITLTSIFKDEKLNKINFLKIDCEGAEGLIFMTTPVNVLKNIDKISMEYHDNVSPMKHNEIKNKLEKAGFKIKLNQQDKVFGHIYAWK</sequence>
<keyword evidence="2" id="KW-0808">Transferase</keyword>
<dbReference type="Proteomes" id="UP000034803">
    <property type="component" value="Unassembled WGS sequence"/>
</dbReference>
<proteinExistence type="predicted"/>
<reference evidence="2 3" key="1">
    <citation type="journal article" date="2015" name="Nature">
        <title>rRNA introns, odd ribosomes, and small enigmatic genomes across a large radiation of phyla.</title>
        <authorList>
            <person name="Brown C.T."/>
            <person name="Hug L.A."/>
            <person name="Thomas B.C."/>
            <person name="Sharon I."/>
            <person name="Castelle C.J."/>
            <person name="Singh A."/>
            <person name="Wilkins M.J."/>
            <person name="Williams K.H."/>
            <person name="Banfield J.F."/>
        </authorList>
    </citation>
    <scope>NUCLEOTIDE SEQUENCE [LARGE SCALE GENOMIC DNA]</scope>
</reference>
<keyword evidence="2" id="KW-0489">Methyltransferase</keyword>
<accession>A0A0G0BLH9</accession>
<feature type="domain" description="Methyltransferase FkbM" evidence="1">
    <location>
        <begin position="79"/>
        <end position="233"/>
    </location>
</feature>
<evidence type="ECO:0000313" key="3">
    <source>
        <dbReference type="Proteomes" id="UP000034803"/>
    </source>
</evidence>
<dbReference type="InterPro" id="IPR052514">
    <property type="entry name" value="SAM-dependent_MTase"/>
</dbReference>
<protein>
    <submittedName>
        <fullName evidence="2">Methyltransferase, FkbM family</fullName>
    </submittedName>
</protein>
<gene>
    <name evidence="2" type="ORF">UR21_C0004G0048</name>
</gene>
<dbReference type="AlphaFoldDB" id="A0A0G0BLH9"/>
<name>A0A0G0BLH9_9BACT</name>
<comment type="caution">
    <text evidence="2">The sequence shown here is derived from an EMBL/GenBank/DDBJ whole genome shotgun (WGS) entry which is preliminary data.</text>
</comment>
<dbReference type="EMBL" id="LBOI01000004">
    <property type="protein sequence ID" value="KKP31912.1"/>
    <property type="molecule type" value="Genomic_DNA"/>
</dbReference>
<evidence type="ECO:0000259" key="1">
    <source>
        <dbReference type="Pfam" id="PF05050"/>
    </source>
</evidence>
<organism evidence="2 3">
    <name type="scientific">Candidatus Woesebacteria bacterium GW2011_GWC2_31_9</name>
    <dbReference type="NCBI Taxonomy" id="1618586"/>
    <lineage>
        <taxon>Bacteria</taxon>
        <taxon>Candidatus Woeseibacteriota</taxon>
    </lineage>
</organism>
<dbReference type="InterPro" id="IPR029063">
    <property type="entry name" value="SAM-dependent_MTases_sf"/>
</dbReference>
<dbReference type="PATRIC" id="fig|1618586.3.peg.305"/>